<organism evidence="1">
    <name type="scientific">hydrothermal vent metagenome</name>
    <dbReference type="NCBI Taxonomy" id="652676"/>
    <lineage>
        <taxon>unclassified sequences</taxon>
        <taxon>metagenomes</taxon>
        <taxon>ecological metagenomes</taxon>
    </lineage>
</organism>
<dbReference type="EMBL" id="UOGJ01000114">
    <property type="protein sequence ID" value="VAX36984.1"/>
    <property type="molecule type" value="Genomic_DNA"/>
</dbReference>
<dbReference type="InterPro" id="IPR025449">
    <property type="entry name" value="JetB"/>
</dbReference>
<protein>
    <recommendedName>
        <fullName evidence="2">DUF4194 domain-containing protein</fullName>
    </recommendedName>
</protein>
<evidence type="ECO:0000313" key="1">
    <source>
        <dbReference type="EMBL" id="VAX36984.1"/>
    </source>
</evidence>
<accession>A0A3B1DLN7</accession>
<evidence type="ECO:0008006" key="2">
    <source>
        <dbReference type="Google" id="ProtNLM"/>
    </source>
</evidence>
<name>A0A3B1DLN7_9ZZZZ</name>
<sequence>MSETIQNDQDVEAYSPVLIGLLQGVIYGEDKLWERLLQYRTVIQRYFAKIGLEPVIFEGDGFAYLKQKEGQDRETSNTKSLPRLIRRVPLTYEVTLLSVLLRERLHQFDSEGSDSTRLILTKEEIREMVVLFFKEKANEVKLLKNIDAVIHKVTELGFLRKLKISTREEYEVMRILKAKFAIEALEQLKEKLVGYGGEKDESNDDSV</sequence>
<dbReference type="Pfam" id="PF13835">
    <property type="entry name" value="DUF4194"/>
    <property type="match status" value="1"/>
</dbReference>
<dbReference type="AlphaFoldDB" id="A0A3B1DLN7"/>
<reference evidence="1" key="1">
    <citation type="submission" date="2018-06" db="EMBL/GenBank/DDBJ databases">
        <authorList>
            <person name="Zhirakovskaya E."/>
        </authorList>
    </citation>
    <scope>NUCLEOTIDE SEQUENCE</scope>
</reference>
<gene>
    <name evidence="1" type="ORF">MNBD_UNCLBAC01-1858</name>
</gene>
<proteinExistence type="predicted"/>